<dbReference type="EMBL" id="BKCJ011782473">
    <property type="protein sequence ID" value="GFD52456.1"/>
    <property type="molecule type" value="Genomic_DNA"/>
</dbReference>
<name>A0A699X3I7_TANCI</name>
<comment type="caution">
    <text evidence="1">The sequence shown here is derived from an EMBL/GenBank/DDBJ whole genome shotgun (WGS) entry which is preliminary data.</text>
</comment>
<reference evidence="1" key="1">
    <citation type="journal article" date="2019" name="Sci. Rep.">
        <title>Draft genome of Tanacetum cinerariifolium, the natural source of mosquito coil.</title>
        <authorList>
            <person name="Yamashiro T."/>
            <person name="Shiraishi A."/>
            <person name="Satake H."/>
            <person name="Nakayama K."/>
        </authorList>
    </citation>
    <scope>NUCLEOTIDE SEQUENCE</scope>
</reference>
<dbReference type="AlphaFoldDB" id="A0A699X3I7"/>
<organism evidence="1">
    <name type="scientific">Tanacetum cinerariifolium</name>
    <name type="common">Dalmatian daisy</name>
    <name type="synonym">Chrysanthemum cinerariifolium</name>
    <dbReference type="NCBI Taxonomy" id="118510"/>
    <lineage>
        <taxon>Eukaryota</taxon>
        <taxon>Viridiplantae</taxon>
        <taxon>Streptophyta</taxon>
        <taxon>Embryophyta</taxon>
        <taxon>Tracheophyta</taxon>
        <taxon>Spermatophyta</taxon>
        <taxon>Magnoliopsida</taxon>
        <taxon>eudicotyledons</taxon>
        <taxon>Gunneridae</taxon>
        <taxon>Pentapetalae</taxon>
        <taxon>asterids</taxon>
        <taxon>campanulids</taxon>
        <taxon>Asterales</taxon>
        <taxon>Asteraceae</taxon>
        <taxon>Asteroideae</taxon>
        <taxon>Anthemideae</taxon>
        <taxon>Anthemidinae</taxon>
        <taxon>Tanacetum</taxon>
    </lineage>
</organism>
<protein>
    <submittedName>
        <fullName evidence="1">Uncharacterized protein</fullName>
    </submittedName>
</protein>
<feature type="non-terminal residue" evidence="1">
    <location>
        <position position="1"/>
    </location>
</feature>
<proteinExistence type="predicted"/>
<evidence type="ECO:0000313" key="1">
    <source>
        <dbReference type="EMBL" id="GFD52456.1"/>
    </source>
</evidence>
<accession>A0A699X3I7</accession>
<sequence>GLGAACAATWPVPAPVARRWHLGARVGAARRAAGARGRVRLARARTAAGPGLGNSAFRRFHTVASGPARAAERRPGACESSFVCSTLPPE</sequence>
<gene>
    <name evidence="1" type="ORF">Tci_924425</name>
</gene>